<dbReference type="InterPro" id="IPR002350">
    <property type="entry name" value="Kazal_dom"/>
</dbReference>
<dbReference type="Proteomes" id="UP000504606">
    <property type="component" value="Unplaced"/>
</dbReference>
<evidence type="ECO:0000256" key="1">
    <source>
        <dbReference type="SAM" id="MobiDB-lite"/>
    </source>
</evidence>
<dbReference type="PROSITE" id="PS51465">
    <property type="entry name" value="KAZAL_2"/>
    <property type="match status" value="1"/>
</dbReference>
<protein>
    <submittedName>
        <fullName evidence="5">Uncharacterized protein LOC113211585 isoform X1</fullName>
    </submittedName>
</protein>
<accession>A0A9C6WUF9</accession>
<keyword evidence="2" id="KW-0732">Signal</keyword>
<dbReference type="CDD" id="cd00104">
    <property type="entry name" value="KAZAL_FS"/>
    <property type="match status" value="1"/>
</dbReference>
<dbReference type="Gene3D" id="3.30.60.30">
    <property type="match status" value="1"/>
</dbReference>
<feature type="region of interest" description="Disordered" evidence="1">
    <location>
        <begin position="1"/>
        <end position="25"/>
    </location>
</feature>
<dbReference type="InterPro" id="IPR036058">
    <property type="entry name" value="Kazal_dom_sf"/>
</dbReference>
<feature type="chain" id="PRO_5039637864" evidence="2">
    <location>
        <begin position="49"/>
        <end position="275"/>
    </location>
</feature>
<dbReference type="Pfam" id="PF07648">
    <property type="entry name" value="Kazal_2"/>
    <property type="match status" value="1"/>
</dbReference>
<keyword evidence="4" id="KW-1185">Reference proteome</keyword>
<dbReference type="SUPFAM" id="SSF100895">
    <property type="entry name" value="Kazal-type serine protease inhibitors"/>
    <property type="match status" value="1"/>
</dbReference>
<dbReference type="AlphaFoldDB" id="A0A9C6WUF9"/>
<feature type="region of interest" description="Disordered" evidence="1">
    <location>
        <begin position="220"/>
        <end position="241"/>
    </location>
</feature>
<dbReference type="SMART" id="SM00280">
    <property type="entry name" value="KAZAL"/>
    <property type="match status" value="1"/>
</dbReference>
<proteinExistence type="predicted"/>
<evidence type="ECO:0000313" key="5">
    <source>
        <dbReference type="RefSeq" id="XP_052121456.1"/>
    </source>
</evidence>
<feature type="domain" description="Kazal-like" evidence="3">
    <location>
        <begin position="43"/>
        <end position="93"/>
    </location>
</feature>
<organism evidence="4 5">
    <name type="scientific">Frankliniella occidentalis</name>
    <name type="common">Western flower thrips</name>
    <name type="synonym">Euthrips occidentalis</name>
    <dbReference type="NCBI Taxonomy" id="133901"/>
    <lineage>
        <taxon>Eukaryota</taxon>
        <taxon>Metazoa</taxon>
        <taxon>Ecdysozoa</taxon>
        <taxon>Arthropoda</taxon>
        <taxon>Hexapoda</taxon>
        <taxon>Insecta</taxon>
        <taxon>Pterygota</taxon>
        <taxon>Neoptera</taxon>
        <taxon>Paraneoptera</taxon>
        <taxon>Thysanoptera</taxon>
        <taxon>Terebrantia</taxon>
        <taxon>Thripoidea</taxon>
        <taxon>Thripidae</taxon>
        <taxon>Frankliniella</taxon>
    </lineage>
</organism>
<name>A0A9C6WUF9_FRAOC</name>
<feature type="signal peptide" evidence="2">
    <location>
        <begin position="1"/>
        <end position="48"/>
    </location>
</feature>
<evidence type="ECO:0000256" key="2">
    <source>
        <dbReference type="SAM" id="SignalP"/>
    </source>
</evidence>
<reference evidence="5" key="1">
    <citation type="submission" date="2025-08" db="UniProtKB">
        <authorList>
            <consortium name="RefSeq"/>
        </authorList>
    </citation>
    <scope>IDENTIFICATION</scope>
    <source>
        <tissue evidence="5">Whole organism</tissue>
    </source>
</reference>
<sequence>MLRSASPVARCRRDGLDRGPPGPELHSSSKMVQYALLMLLLPLAVVASCPCPPAPDASAKVCGSNHHTYDSTCHLECAKVPGLTVSHSGPCSALDMARRLLTANGTHPRRRPARSASEDYKKYKECDRNQCGRPSCGCQADEWDCNRMCYYNCRCSSCLGIPGGDLDSGDKWSSCVKERGCLRTWHECWDSCTTRDCADACELDRPKCECGCMEVARGNASEEPVDNDPSRFPYGEEPSASPALRPALGVDIAINQPPAPPGTGPLSLKCSCEWV</sequence>
<dbReference type="RefSeq" id="XP_052121456.1">
    <property type="nucleotide sequence ID" value="XM_052265496.1"/>
</dbReference>
<gene>
    <name evidence="5" type="primary">LOC113211585</name>
</gene>
<evidence type="ECO:0000259" key="3">
    <source>
        <dbReference type="PROSITE" id="PS51465"/>
    </source>
</evidence>
<evidence type="ECO:0000313" key="4">
    <source>
        <dbReference type="Proteomes" id="UP000504606"/>
    </source>
</evidence>
<dbReference type="GeneID" id="113211585"/>